<protein>
    <submittedName>
        <fullName evidence="1">Uncharacterized protein</fullName>
    </submittedName>
</protein>
<evidence type="ECO:0000313" key="2">
    <source>
        <dbReference type="Proteomes" id="UP001418222"/>
    </source>
</evidence>
<organism evidence="1 2">
    <name type="scientific">Platanthera zijinensis</name>
    <dbReference type="NCBI Taxonomy" id="2320716"/>
    <lineage>
        <taxon>Eukaryota</taxon>
        <taxon>Viridiplantae</taxon>
        <taxon>Streptophyta</taxon>
        <taxon>Embryophyta</taxon>
        <taxon>Tracheophyta</taxon>
        <taxon>Spermatophyta</taxon>
        <taxon>Magnoliopsida</taxon>
        <taxon>Liliopsida</taxon>
        <taxon>Asparagales</taxon>
        <taxon>Orchidaceae</taxon>
        <taxon>Orchidoideae</taxon>
        <taxon>Orchideae</taxon>
        <taxon>Orchidinae</taxon>
        <taxon>Platanthera</taxon>
    </lineage>
</organism>
<keyword evidence="2" id="KW-1185">Reference proteome</keyword>
<dbReference type="AlphaFoldDB" id="A0AAP0FXC8"/>
<proteinExistence type="predicted"/>
<reference evidence="1 2" key="1">
    <citation type="journal article" date="2022" name="Nat. Plants">
        <title>Genomes of leafy and leafless Platanthera orchids illuminate the evolution of mycoheterotrophy.</title>
        <authorList>
            <person name="Li M.H."/>
            <person name="Liu K.W."/>
            <person name="Li Z."/>
            <person name="Lu H.C."/>
            <person name="Ye Q.L."/>
            <person name="Zhang D."/>
            <person name="Wang J.Y."/>
            <person name="Li Y.F."/>
            <person name="Zhong Z.M."/>
            <person name="Liu X."/>
            <person name="Yu X."/>
            <person name="Liu D.K."/>
            <person name="Tu X.D."/>
            <person name="Liu B."/>
            <person name="Hao Y."/>
            <person name="Liao X.Y."/>
            <person name="Jiang Y.T."/>
            <person name="Sun W.H."/>
            <person name="Chen J."/>
            <person name="Chen Y.Q."/>
            <person name="Ai Y."/>
            <person name="Zhai J.W."/>
            <person name="Wu S.S."/>
            <person name="Zhou Z."/>
            <person name="Hsiao Y.Y."/>
            <person name="Wu W.L."/>
            <person name="Chen Y.Y."/>
            <person name="Lin Y.F."/>
            <person name="Hsu J.L."/>
            <person name="Li C.Y."/>
            <person name="Wang Z.W."/>
            <person name="Zhao X."/>
            <person name="Zhong W.Y."/>
            <person name="Ma X.K."/>
            <person name="Ma L."/>
            <person name="Huang J."/>
            <person name="Chen G.Z."/>
            <person name="Huang M.Z."/>
            <person name="Huang L."/>
            <person name="Peng D.H."/>
            <person name="Luo Y.B."/>
            <person name="Zou S.Q."/>
            <person name="Chen S.P."/>
            <person name="Lan S."/>
            <person name="Tsai W.C."/>
            <person name="Van de Peer Y."/>
            <person name="Liu Z.J."/>
        </authorList>
    </citation>
    <scope>NUCLEOTIDE SEQUENCE [LARGE SCALE GENOMIC DNA]</scope>
    <source>
        <strain evidence="1">Lor287</strain>
    </source>
</reference>
<accession>A0AAP0FXC8</accession>
<gene>
    <name evidence="1" type="ORF">KSP39_PZI020601</name>
</gene>
<evidence type="ECO:0000313" key="1">
    <source>
        <dbReference type="EMBL" id="KAK8921713.1"/>
    </source>
</evidence>
<comment type="caution">
    <text evidence="1">The sequence shown here is derived from an EMBL/GenBank/DDBJ whole genome shotgun (WGS) entry which is preliminary data.</text>
</comment>
<dbReference type="Proteomes" id="UP001418222">
    <property type="component" value="Unassembled WGS sequence"/>
</dbReference>
<dbReference type="EMBL" id="JBBWWQ010000018">
    <property type="protein sequence ID" value="KAK8921713.1"/>
    <property type="molecule type" value="Genomic_DNA"/>
</dbReference>
<name>A0AAP0FXC8_9ASPA</name>
<sequence>MLVRNLPAVLCCRSPSLFIDRSVSKKRLNLLLNILRSKETVFLITQELLSKEVTVELKNQWNSLACKLQVLTIKKFFKEFSFVVLAFIFFMIGQEECVGADVICFL</sequence>